<dbReference type="SUPFAM" id="SSF50249">
    <property type="entry name" value="Nucleic acid-binding proteins"/>
    <property type="match status" value="1"/>
</dbReference>
<organism evidence="3 4">
    <name type="scientific">Ornithinimicrobium tianjinense</name>
    <dbReference type="NCBI Taxonomy" id="1195761"/>
    <lineage>
        <taxon>Bacteria</taxon>
        <taxon>Bacillati</taxon>
        <taxon>Actinomycetota</taxon>
        <taxon>Actinomycetes</taxon>
        <taxon>Micrococcales</taxon>
        <taxon>Ornithinimicrobiaceae</taxon>
        <taxon>Ornithinimicrobium</taxon>
    </lineage>
</organism>
<reference evidence="3" key="1">
    <citation type="journal article" date="2014" name="Int. J. Syst. Evol. Microbiol.">
        <title>Complete genome sequence of Corynebacterium casei LMG S-19264T (=DSM 44701T), isolated from a smear-ripened cheese.</title>
        <authorList>
            <consortium name="US DOE Joint Genome Institute (JGI-PGF)"/>
            <person name="Walter F."/>
            <person name="Albersmeier A."/>
            <person name="Kalinowski J."/>
            <person name="Ruckert C."/>
        </authorList>
    </citation>
    <scope>NUCLEOTIDE SEQUENCE</scope>
    <source>
        <strain evidence="3">CGMCC 1.12160</strain>
    </source>
</reference>
<sequence length="176" mass="19022">MVETRMTIAGNLTRDPQLRFGRNSGRPFAVLSVAVNNRRQDKESGQWVTTGTTYFDVLCMREKGANALLTFKKGDPVIAHGKLRLQPWSNEQGSGVNVTIDADAVGPDVSFGTAPFTRGRPGYGLDPVDDYEPSGDAELGHLERLADANGEVDDDAAALILARSEQDTDEEDQVAA</sequence>
<evidence type="ECO:0000313" key="3">
    <source>
        <dbReference type="EMBL" id="GGF42094.1"/>
    </source>
</evidence>
<dbReference type="PROSITE" id="PS50935">
    <property type="entry name" value="SSB"/>
    <property type="match status" value="1"/>
</dbReference>
<dbReference type="InterPro" id="IPR012340">
    <property type="entry name" value="NA-bd_OB-fold"/>
</dbReference>
<evidence type="ECO:0000256" key="1">
    <source>
        <dbReference type="ARBA" id="ARBA00023125"/>
    </source>
</evidence>
<dbReference type="CDD" id="cd04496">
    <property type="entry name" value="SSB_OBF"/>
    <property type="match status" value="1"/>
</dbReference>
<dbReference type="Pfam" id="PF00436">
    <property type="entry name" value="SSB"/>
    <property type="match status" value="1"/>
</dbReference>
<dbReference type="InterPro" id="IPR000424">
    <property type="entry name" value="Primosome_PriB/ssb"/>
</dbReference>
<evidence type="ECO:0000256" key="2">
    <source>
        <dbReference type="PROSITE-ProRule" id="PRU00252"/>
    </source>
</evidence>
<dbReference type="Gene3D" id="2.40.50.140">
    <property type="entry name" value="Nucleic acid-binding proteins"/>
    <property type="match status" value="1"/>
</dbReference>
<reference evidence="3" key="2">
    <citation type="submission" date="2020-09" db="EMBL/GenBank/DDBJ databases">
        <authorList>
            <person name="Sun Q."/>
            <person name="Zhou Y."/>
        </authorList>
    </citation>
    <scope>NUCLEOTIDE SEQUENCE</scope>
    <source>
        <strain evidence="3">CGMCC 1.12160</strain>
    </source>
</reference>
<keyword evidence="1 2" id="KW-0238">DNA-binding</keyword>
<dbReference type="AlphaFoldDB" id="A0A917F3N6"/>
<dbReference type="RefSeq" id="WP_188428232.1">
    <property type="nucleotide sequence ID" value="NZ_BAABKH010000002.1"/>
</dbReference>
<accession>A0A917F3N6</accession>
<evidence type="ECO:0000313" key="4">
    <source>
        <dbReference type="Proteomes" id="UP000605670"/>
    </source>
</evidence>
<evidence type="ECO:0008006" key="5">
    <source>
        <dbReference type="Google" id="ProtNLM"/>
    </source>
</evidence>
<comment type="caution">
    <text evidence="3">The sequence shown here is derived from an EMBL/GenBank/DDBJ whole genome shotgun (WGS) entry which is preliminary data.</text>
</comment>
<dbReference type="EMBL" id="BMEM01000001">
    <property type="protein sequence ID" value="GGF42094.1"/>
    <property type="molecule type" value="Genomic_DNA"/>
</dbReference>
<dbReference type="GO" id="GO:0003697">
    <property type="term" value="F:single-stranded DNA binding"/>
    <property type="evidence" value="ECO:0007669"/>
    <property type="project" value="InterPro"/>
</dbReference>
<name>A0A917F3N6_9MICO</name>
<keyword evidence="4" id="KW-1185">Reference proteome</keyword>
<proteinExistence type="predicted"/>
<dbReference type="Proteomes" id="UP000605670">
    <property type="component" value="Unassembled WGS sequence"/>
</dbReference>
<gene>
    <name evidence="3" type="ORF">GCM10011366_07330</name>
</gene>
<protein>
    <recommendedName>
        <fullName evidence="5">Single-stranded DNA-binding protein</fullName>
    </recommendedName>
</protein>